<dbReference type="OrthoDB" id="434092at2759"/>
<dbReference type="PANTHER" id="PTHR11157:SF134">
    <property type="entry name" value="ELONGATION OF FATTY ACIDS PROTEIN 1-RELATED"/>
    <property type="match status" value="1"/>
</dbReference>
<protein>
    <recommendedName>
        <fullName evidence="12">Elongation of very long chain fatty acids protein</fullName>
        <ecNumber evidence="12">2.3.1.199</ecNumber>
    </recommendedName>
    <alternativeName>
        <fullName evidence="12">Very-long-chain 3-oxoacyl-CoA synthase</fullName>
    </alternativeName>
</protein>
<dbReference type="GO" id="GO:0030148">
    <property type="term" value="P:sphingolipid biosynthetic process"/>
    <property type="evidence" value="ECO:0000318"/>
    <property type="project" value="GO_Central"/>
</dbReference>
<evidence type="ECO:0000313" key="14">
    <source>
        <dbReference type="Proteomes" id="UP000001593"/>
    </source>
</evidence>
<comment type="similarity">
    <text evidence="2 12">Belongs to the ELO family.</text>
</comment>
<evidence type="ECO:0000256" key="11">
    <source>
        <dbReference type="ARBA" id="ARBA00047375"/>
    </source>
</evidence>
<dbReference type="GO" id="GO:0042761">
    <property type="term" value="P:very long-chain fatty acid biosynthetic process"/>
    <property type="evidence" value="ECO:0000318"/>
    <property type="project" value="GO_Central"/>
</dbReference>
<reference evidence="13 14" key="1">
    <citation type="journal article" date="2007" name="Science">
        <title>Sea anemone genome reveals ancestral eumetazoan gene repertoire and genomic organization.</title>
        <authorList>
            <person name="Putnam N.H."/>
            <person name="Srivastava M."/>
            <person name="Hellsten U."/>
            <person name="Dirks B."/>
            <person name="Chapman J."/>
            <person name="Salamov A."/>
            <person name="Terry A."/>
            <person name="Shapiro H."/>
            <person name="Lindquist E."/>
            <person name="Kapitonov V.V."/>
            <person name="Jurka J."/>
            <person name="Genikhovich G."/>
            <person name="Grigoriev I.V."/>
            <person name="Lucas S.M."/>
            <person name="Steele R.E."/>
            <person name="Finnerty J.R."/>
            <person name="Technau U."/>
            <person name="Martindale M.Q."/>
            <person name="Rokhsar D.S."/>
        </authorList>
    </citation>
    <scope>NUCLEOTIDE SEQUENCE [LARGE SCALE GENOMIC DNA]</scope>
    <source>
        <strain evidence="14">CH2 X CH6</strain>
    </source>
</reference>
<feature type="transmembrane region" description="Helical" evidence="12">
    <location>
        <begin position="50"/>
        <end position="74"/>
    </location>
</feature>
<dbReference type="InterPro" id="IPR002076">
    <property type="entry name" value="ELO_fam"/>
</dbReference>
<evidence type="ECO:0000256" key="7">
    <source>
        <dbReference type="ARBA" id="ARBA00022989"/>
    </source>
</evidence>
<dbReference type="GO" id="GO:0034626">
    <property type="term" value="P:fatty acid elongation, polyunsaturated fatty acid"/>
    <property type="evidence" value="ECO:0000318"/>
    <property type="project" value="GO_Central"/>
</dbReference>
<dbReference type="OMA" id="ISACTMF"/>
<keyword evidence="7 12" id="KW-1133">Transmembrane helix</keyword>
<evidence type="ECO:0000256" key="1">
    <source>
        <dbReference type="ARBA" id="ARBA00004141"/>
    </source>
</evidence>
<dbReference type="AlphaFoldDB" id="A7T1D6"/>
<evidence type="ECO:0000256" key="4">
    <source>
        <dbReference type="ARBA" id="ARBA00022679"/>
    </source>
</evidence>
<dbReference type="KEGG" id="nve:5500958"/>
<keyword evidence="6 12" id="KW-0276">Fatty acid metabolism</keyword>
<sequence>LFHPSEYWTEGVYNVTLLKSFPLGVAYLGVVFLSPLWIRTFPPIGGLRKLMIAYNLLCAILSAYSVLYAGVALVEGWPHSLFDLTLDTRAQHALHVYWLTKKIELMDTVFMILRHKTRQMSFLHVYHHFSMLLASEFGYTNGPWPAVGFVLGMNSVIHVLLYYYYALTALSPGQRPLWKKTLTVLQLVQFYIGLVHQVVGYFYYGFCYYAIFY</sequence>
<dbReference type="STRING" id="45351.A7T1D6"/>
<accession>A7T1D6</accession>
<feature type="transmembrane region" description="Helical" evidence="12">
    <location>
        <begin position="146"/>
        <end position="167"/>
    </location>
</feature>
<dbReference type="EC" id="2.3.1.199" evidence="12"/>
<dbReference type="GO" id="GO:0005789">
    <property type="term" value="C:endoplasmic reticulum membrane"/>
    <property type="evidence" value="ECO:0000318"/>
    <property type="project" value="GO_Central"/>
</dbReference>
<evidence type="ECO:0000313" key="13">
    <source>
        <dbReference type="EMBL" id="EDO30229.1"/>
    </source>
</evidence>
<evidence type="ECO:0000256" key="12">
    <source>
        <dbReference type="RuleBase" id="RU361115"/>
    </source>
</evidence>
<evidence type="ECO:0000256" key="3">
    <source>
        <dbReference type="ARBA" id="ARBA00022516"/>
    </source>
</evidence>
<dbReference type="eggNOG" id="KOG3071">
    <property type="taxonomic scope" value="Eukaryota"/>
</dbReference>
<keyword evidence="9 12" id="KW-0472">Membrane</keyword>
<dbReference type="Proteomes" id="UP000001593">
    <property type="component" value="Unassembled WGS sequence"/>
</dbReference>
<feature type="non-terminal residue" evidence="13">
    <location>
        <position position="213"/>
    </location>
</feature>
<evidence type="ECO:0000256" key="10">
    <source>
        <dbReference type="ARBA" id="ARBA00023160"/>
    </source>
</evidence>
<dbReference type="Pfam" id="PF01151">
    <property type="entry name" value="ELO"/>
    <property type="match status" value="1"/>
</dbReference>
<proteinExistence type="inferred from homology"/>
<gene>
    <name evidence="13" type="ORF">NEMVEDRAFT_v1g43312</name>
</gene>
<comment type="caution">
    <text evidence="12">Lacks conserved residue(s) required for the propagation of feature annotation.</text>
</comment>
<keyword evidence="8 12" id="KW-0443">Lipid metabolism</keyword>
<keyword evidence="3 12" id="KW-0444">Lipid biosynthesis</keyword>
<dbReference type="GO" id="GO:0009922">
    <property type="term" value="F:fatty acid elongase activity"/>
    <property type="evidence" value="ECO:0000318"/>
    <property type="project" value="GO_Central"/>
</dbReference>
<feature type="transmembrane region" description="Helical" evidence="12">
    <location>
        <begin position="20"/>
        <end position="38"/>
    </location>
</feature>
<dbReference type="PANTHER" id="PTHR11157">
    <property type="entry name" value="FATTY ACID ACYL TRANSFERASE-RELATED"/>
    <property type="match status" value="1"/>
</dbReference>
<dbReference type="HOGENOM" id="CLU_048483_3_1_1"/>
<dbReference type="PhylomeDB" id="A7T1D6"/>
<name>A7T1D6_NEMVE</name>
<comment type="catalytic activity">
    <reaction evidence="11 12">
        <text>a very-long-chain acyl-CoA + malonyl-CoA + H(+) = a very-long-chain 3-oxoacyl-CoA + CO2 + CoA</text>
        <dbReference type="Rhea" id="RHEA:32727"/>
        <dbReference type="ChEBI" id="CHEBI:15378"/>
        <dbReference type="ChEBI" id="CHEBI:16526"/>
        <dbReference type="ChEBI" id="CHEBI:57287"/>
        <dbReference type="ChEBI" id="CHEBI:57384"/>
        <dbReference type="ChEBI" id="CHEBI:90725"/>
        <dbReference type="ChEBI" id="CHEBI:90736"/>
        <dbReference type="EC" id="2.3.1.199"/>
    </reaction>
</comment>
<keyword evidence="10 12" id="KW-0275">Fatty acid biosynthesis</keyword>
<keyword evidence="5 12" id="KW-0812">Transmembrane</keyword>
<evidence type="ECO:0000256" key="6">
    <source>
        <dbReference type="ARBA" id="ARBA00022832"/>
    </source>
</evidence>
<evidence type="ECO:0000256" key="2">
    <source>
        <dbReference type="ARBA" id="ARBA00007263"/>
    </source>
</evidence>
<organism evidence="13 14">
    <name type="scientific">Nematostella vectensis</name>
    <name type="common">Starlet sea anemone</name>
    <dbReference type="NCBI Taxonomy" id="45351"/>
    <lineage>
        <taxon>Eukaryota</taxon>
        <taxon>Metazoa</taxon>
        <taxon>Cnidaria</taxon>
        <taxon>Anthozoa</taxon>
        <taxon>Hexacorallia</taxon>
        <taxon>Actiniaria</taxon>
        <taxon>Edwardsiidae</taxon>
        <taxon>Nematostella</taxon>
    </lineage>
</organism>
<comment type="subcellular location">
    <subcellularLocation>
        <location evidence="1">Membrane</location>
        <topology evidence="1">Multi-pass membrane protein</topology>
    </subcellularLocation>
</comment>
<dbReference type="GO" id="GO:0034625">
    <property type="term" value="P:fatty acid elongation, monounsaturated fatty acid"/>
    <property type="evidence" value="ECO:0000318"/>
    <property type="project" value="GO_Central"/>
</dbReference>
<dbReference type="InParanoid" id="A7T1D6"/>
<evidence type="ECO:0000256" key="5">
    <source>
        <dbReference type="ARBA" id="ARBA00022692"/>
    </source>
</evidence>
<keyword evidence="4 12" id="KW-0808">Transferase</keyword>
<feature type="non-terminal residue" evidence="13">
    <location>
        <position position="1"/>
    </location>
</feature>
<dbReference type="GO" id="GO:0019367">
    <property type="term" value="P:fatty acid elongation, saturated fatty acid"/>
    <property type="evidence" value="ECO:0000318"/>
    <property type="project" value="GO_Central"/>
</dbReference>
<feature type="transmembrane region" description="Helical" evidence="12">
    <location>
        <begin position="188"/>
        <end position="211"/>
    </location>
</feature>
<dbReference type="EMBL" id="DS470100">
    <property type="protein sequence ID" value="EDO30229.1"/>
    <property type="molecule type" value="Genomic_DNA"/>
</dbReference>
<keyword evidence="14" id="KW-1185">Reference proteome</keyword>
<evidence type="ECO:0000256" key="9">
    <source>
        <dbReference type="ARBA" id="ARBA00023136"/>
    </source>
</evidence>
<evidence type="ECO:0000256" key="8">
    <source>
        <dbReference type="ARBA" id="ARBA00023098"/>
    </source>
</evidence>